<name>A0A5N0Z311_9ENTE</name>
<organism evidence="1 2">
    <name type="scientific">Enterococcus durans</name>
    <dbReference type="NCBI Taxonomy" id="53345"/>
    <lineage>
        <taxon>Bacteria</taxon>
        <taxon>Bacillati</taxon>
        <taxon>Bacillota</taxon>
        <taxon>Bacilli</taxon>
        <taxon>Lactobacillales</taxon>
        <taxon>Enterococcaceae</taxon>
        <taxon>Enterococcus</taxon>
    </lineage>
</organism>
<comment type="caution">
    <text evidence="1">The sequence shown here is derived from an EMBL/GenBank/DDBJ whole genome shotgun (WGS) entry which is preliminary data.</text>
</comment>
<accession>A0A5N0Z311</accession>
<protein>
    <submittedName>
        <fullName evidence="1">Uncharacterized protein</fullName>
    </submittedName>
</protein>
<dbReference type="AlphaFoldDB" id="A0A5N0Z311"/>
<evidence type="ECO:0000313" key="1">
    <source>
        <dbReference type="EMBL" id="KAA9208616.1"/>
    </source>
</evidence>
<sequence length="331" mass="38708">MIRIGVKEWFRKKIGSQLDSKRPSLQNNTKSGQLKDEELTKKIEKLKQNYFASPNDPVIYFSPAQTRERLKQTSEYAIHLGEDFSKSKPEEFRKKMKEYRYGMLSLAEYQYYWITIEKEAIKKIGNKEIIEALEQTLTIRERIFQMCMANEIANPLLNEKAFDEVIGRIAYRHYQIDTAILRDEKNVVKFANKHETAEKWETCSDGIPDETPTGKTENNQRVSGNTGILKMGKMTINFANMYETLEKGETYPETLQVGSSSVKENQPAPQIITARLKSKIPQNDLKEIHKKDAEERQEKKIIQLIQNKAKNETKVRQKNIQKARKWYVFSR</sequence>
<evidence type="ECO:0000313" key="2">
    <source>
        <dbReference type="Proteomes" id="UP000326078"/>
    </source>
</evidence>
<gene>
    <name evidence="1" type="ORF">F6X95_00560</name>
</gene>
<dbReference type="Proteomes" id="UP000326078">
    <property type="component" value="Unassembled WGS sequence"/>
</dbReference>
<proteinExistence type="predicted"/>
<reference evidence="1 2" key="1">
    <citation type="submission" date="2019-09" db="EMBL/GenBank/DDBJ databases">
        <title>Vancomyinc resistant enterococci isolated from farm animals in Switzerland.</title>
        <authorList>
            <person name="Stevens M.J.A."/>
            <person name="Stephan R."/>
            <person name="Morach M."/>
            <person name="Nuesch-Inderbinen M."/>
        </authorList>
    </citation>
    <scope>NUCLEOTIDE SEQUENCE [LARGE SCALE GENOMIC DNA]</scope>
    <source>
        <strain evidence="1 2">GH27</strain>
    </source>
</reference>
<dbReference type="EMBL" id="VYUT01000001">
    <property type="protein sequence ID" value="KAA9208616.1"/>
    <property type="molecule type" value="Genomic_DNA"/>
</dbReference>
<dbReference type="RefSeq" id="WP_151026359.1">
    <property type="nucleotide sequence ID" value="NZ_VYUK01000002.1"/>
</dbReference>